<evidence type="ECO:0000313" key="2">
    <source>
        <dbReference type="Proteomes" id="UP000271925"/>
    </source>
</evidence>
<organism evidence="1 2">
    <name type="scientific">Larkinella rosea</name>
    <dbReference type="NCBI Taxonomy" id="2025312"/>
    <lineage>
        <taxon>Bacteria</taxon>
        <taxon>Pseudomonadati</taxon>
        <taxon>Bacteroidota</taxon>
        <taxon>Cytophagia</taxon>
        <taxon>Cytophagales</taxon>
        <taxon>Spirosomataceae</taxon>
        <taxon>Larkinella</taxon>
    </lineage>
</organism>
<comment type="caution">
    <text evidence="1">The sequence shown here is derived from an EMBL/GenBank/DDBJ whole genome shotgun (WGS) entry which is preliminary data.</text>
</comment>
<gene>
    <name evidence="1" type="ORF">EHT25_00260</name>
</gene>
<dbReference type="EMBL" id="RQJO01000007">
    <property type="protein sequence ID" value="RRB06274.1"/>
    <property type="molecule type" value="Genomic_DNA"/>
</dbReference>
<dbReference type="Proteomes" id="UP000271925">
    <property type="component" value="Unassembled WGS sequence"/>
</dbReference>
<reference evidence="1 2" key="1">
    <citation type="submission" date="2018-11" db="EMBL/GenBank/DDBJ databases">
        <authorList>
            <person name="Zhou Z."/>
            <person name="Wang G."/>
        </authorList>
    </citation>
    <scope>NUCLEOTIDE SEQUENCE [LARGE SCALE GENOMIC DNA]</scope>
    <source>
        <strain evidence="1 2">KCTC52004</strain>
    </source>
</reference>
<accession>A0A3P1C0G1</accession>
<dbReference type="RefSeq" id="WP_124868892.1">
    <property type="nucleotide sequence ID" value="NZ_RQJO01000007.1"/>
</dbReference>
<evidence type="ECO:0000313" key="1">
    <source>
        <dbReference type="EMBL" id="RRB06274.1"/>
    </source>
</evidence>
<keyword evidence="2" id="KW-1185">Reference proteome</keyword>
<sequence length="165" mass="19172">MTVHVGDVIKIRPSIFQDEFECMQRGLVWADKYLYEDLIDSVCLYLPTLNQAGDMAKTFFGSSLSRVVNIELDLDGNPLIVRTTKFEILFQKALANGDIELVSFNGKYYKDFKSEEELISNIDFIESEYLKGLFNVIERENNKLDFYKNGLYCMIMEGKWTMKLN</sequence>
<name>A0A3P1C0G1_9BACT</name>
<proteinExistence type="predicted"/>
<dbReference type="AlphaFoldDB" id="A0A3P1C0G1"/>
<protein>
    <submittedName>
        <fullName evidence="1">Uncharacterized protein</fullName>
    </submittedName>
</protein>